<evidence type="ECO:0000256" key="2">
    <source>
        <dbReference type="ARBA" id="ARBA00022490"/>
    </source>
</evidence>
<evidence type="ECO:0000313" key="14">
    <source>
        <dbReference type="Proteomes" id="UP000021369"/>
    </source>
</evidence>
<keyword evidence="8" id="KW-0131">Cell cycle</keyword>
<dbReference type="InterPro" id="IPR050090">
    <property type="entry name" value="Tyrosine_recombinase_XerCD"/>
</dbReference>
<dbReference type="InterPro" id="IPR010998">
    <property type="entry name" value="Integrase_recombinase_N"/>
</dbReference>
<dbReference type="PANTHER" id="PTHR30349:SF77">
    <property type="entry name" value="TYROSINE RECOMBINASE XERC"/>
    <property type="match status" value="1"/>
</dbReference>
<protein>
    <submittedName>
        <fullName evidence="13">Recombinase XerC</fullName>
    </submittedName>
</protein>
<dbReference type="EMBL" id="JEOB01000004">
    <property type="protein sequence ID" value="EXM37820.1"/>
    <property type="molecule type" value="Genomic_DNA"/>
</dbReference>
<dbReference type="PROSITE" id="PS51900">
    <property type="entry name" value="CB"/>
    <property type="match status" value="1"/>
</dbReference>
<dbReference type="GO" id="GO:0003677">
    <property type="term" value="F:DNA binding"/>
    <property type="evidence" value="ECO:0007669"/>
    <property type="project" value="UniProtKB-UniRule"/>
</dbReference>
<evidence type="ECO:0000256" key="4">
    <source>
        <dbReference type="ARBA" id="ARBA00022829"/>
    </source>
</evidence>
<dbReference type="GO" id="GO:0051301">
    <property type="term" value="P:cell division"/>
    <property type="evidence" value="ECO:0007669"/>
    <property type="project" value="UniProtKB-KW"/>
</dbReference>
<dbReference type="Gene3D" id="1.10.150.130">
    <property type="match status" value="1"/>
</dbReference>
<feature type="domain" description="Tyr recombinase" evidence="11">
    <location>
        <begin position="135"/>
        <end position="315"/>
    </location>
</feature>
<dbReference type="InterPro" id="IPR011010">
    <property type="entry name" value="DNA_brk_join_enz"/>
</dbReference>
<feature type="region of interest" description="Disordered" evidence="10">
    <location>
        <begin position="315"/>
        <end position="338"/>
    </location>
</feature>
<keyword evidence="3" id="KW-0132">Cell division</keyword>
<evidence type="ECO:0000256" key="8">
    <source>
        <dbReference type="ARBA" id="ARBA00023306"/>
    </source>
</evidence>
<dbReference type="GO" id="GO:0005737">
    <property type="term" value="C:cytoplasm"/>
    <property type="evidence" value="ECO:0007669"/>
    <property type="project" value="UniProtKB-SubCell"/>
</dbReference>
<comment type="subcellular location">
    <subcellularLocation>
        <location evidence="1">Cytoplasm</location>
    </subcellularLocation>
</comment>
<evidence type="ECO:0000256" key="1">
    <source>
        <dbReference type="ARBA" id="ARBA00004496"/>
    </source>
</evidence>
<feature type="domain" description="Core-binding (CB)" evidence="12">
    <location>
        <begin position="7"/>
        <end position="113"/>
    </location>
</feature>
<sequence>MKKAYYEDCPDYLADYLTYMQLVKGRGDRTVEAYYIDLRTFLRYLRIVHNEVDTNKTPFEEITIAQVPFEYVRKLRLIDAYDYLKWLAEDRANSLKTRARKTSALKQFYSYLHLKKNLISSDPLTQLEIPKLPKTLPKYLSLEDAQRLLSSIESDHFERDYCMITLFLNCGMRLSELCGLNLSDFSFESETLRLFGKGQKERIVYINQACISALKAYLPIRLSVQTQEKALFLSNRNTRISRRRTQEIVEESLKKAGLGNLGITTHKLRHTAATLMYQYGNVDTLVIKDILGHESLATTEIYTHLSNENLRQAANANPLAGNKAPKHKRKTDKEDSDE</sequence>
<evidence type="ECO:0000256" key="9">
    <source>
        <dbReference type="PROSITE-ProRule" id="PRU01248"/>
    </source>
</evidence>
<evidence type="ECO:0000256" key="3">
    <source>
        <dbReference type="ARBA" id="ARBA00022618"/>
    </source>
</evidence>
<evidence type="ECO:0000256" key="7">
    <source>
        <dbReference type="ARBA" id="ARBA00023172"/>
    </source>
</evidence>
<keyword evidence="7" id="KW-0233">DNA recombination</keyword>
<proteinExistence type="predicted"/>
<organism evidence="13 14">
    <name type="scientific">Ruminococcus albus SY3</name>
    <dbReference type="NCBI Taxonomy" id="1341156"/>
    <lineage>
        <taxon>Bacteria</taxon>
        <taxon>Bacillati</taxon>
        <taxon>Bacillota</taxon>
        <taxon>Clostridia</taxon>
        <taxon>Eubacteriales</taxon>
        <taxon>Oscillospiraceae</taxon>
        <taxon>Ruminococcus</taxon>
    </lineage>
</organism>
<accession>A0A011WL99</accession>
<dbReference type="Gene3D" id="1.10.443.10">
    <property type="entry name" value="Intergrase catalytic core"/>
    <property type="match status" value="1"/>
</dbReference>
<keyword evidence="2" id="KW-0963">Cytoplasm</keyword>
<evidence type="ECO:0000259" key="11">
    <source>
        <dbReference type="PROSITE" id="PS51898"/>
    </source>
</evidence>
<dbReference type="PATRIC" id="fig|1341156.4.peg.2797"/>
<dbReference type="Proteomes" id="UP000021369">
    <property type="component" value="Unassembled WGS sequence"/>
</dbReference>
<dbReference type="OrthoDB" id="283809at2"/>
<dbReference type="Pfam" id="PF00589">
    <property type="entry name" value="Phage_integrase"/>
    <property type="match status" value="1"/>
</dbReference>
<dbReference type="PROSITE" id="PS51898">
    <property type="entry name" value="TYR_RECOMBINASE"/>
    <property type="match status" value="1"/>
</dbReference>
<reference evidence="13 14" key="1">
    <citation type="submission" date="2013-06" db="EMBL/GenBank/DDBJ databases">
        <title>Rumen cellulosomics: divergent fiber-degrading strategies revealed by comparative genome-wide analysis of six Ruminococcal strains.</title>
        <authorList>
            <person name="Dassa B."/>
            <person name="Borovok I."/>
            <person name="Lamed R."/>
            <person name="Flint H."/>
            <person name="Yeoman C.J."/>
            <person name="White B."/>
            <person name="Bayer E.A."/>
        </authorList>
    </citation>
    <scope>NUCLEOTIDE SEQUENCE [LARGE SCALE GENOMIC DNA]</scope>
    <source>
        <strain evidence="13 14">SY3</strain>
    </source>
</reference>
<dbReference type="InterPro" id="IPR013762">
    <property type="entry name" value="Integrase-like_cat_sf"/>
</dbReference>
<evidence type="ECO:0000259" key="12">
    <source>
        <dbReference type="PROSITE" id="PS51900"/>
    </source>
</evidence>
<keyword evidence="4" id="KW-0159">Chromosome partition</keyword>
<dbReference type="SUPFAM" id="SSF56349">
    <property type="entry name" value="DNA breaking-rejoining enzymes"/>
    <property type="match status" value="1"/>
</dbReference>
<keyword evidence="14" id="KW-1185">Reference proteome</keyword>
<dbReference type="InterPro" id="IPR002104">
    <property type="entry name" value="Integrase_catalytic"/>
</dbReference>
<keyword evidence="6 9" id="KW-0238">DNA-binding</keyword>
<evidence type="ECO:0000256" key="6">
    <source>
        <dbReference type="ARBA" id="ARBA00023125"/>
    </source>
</evidence>
<dbReference type="RefSeq" id="WP_037289752.1">
    <property type="nucleotide sequence ID" value="NZ_JEOB01000004.1"/>
</dbReference>
<dbReference type="InterPro" id="IPR044068">
    <property type="entry name" value="CB"/>
</dbReference>
<name>A0A011WL99_RUMAL</name>
<comment type="caution">
    <text evidence="13">The sequence shown here is derived from an EMBL/GenBank/DDBJ whole genome shotgun (WGS) entry which is preliminary data.</text>
</comment>
<evidence type="ECO:0000313" key="13">
    <source>
        <dbReference type="EMBL" id="EXM37820.1"/>
    </source>
</evidence>
<gene>
    <name evidence="13" type="ORF">RASY3_15990</name>
</gene>
<dbReference type="AlphaFoldDB" id="A0A011WL99"/>
<dbReference type="GO" id="GO:0007059">
    <property type="term" value="P:chromosome segregation"/>
    <property type="evidence" value="ECO:0007669"/>
    <property type="project" value="UniProtKB-KW"/>
</dbReference>
<evidence type="ECO:0000256" key="5">
    <source>
        <dbReference type="ARBA" id="ARBA00022908"/>
    </source>
</evidence>
<dbReference type="GO" id="GO:0006310">
    <property type="term" value="P:DNA recombination"/>
    <property type="evidence" value="ECO:0007669"/>
    <property type="project" value="UniProtKB-KW"/>
</dbReference>
<keyword evidence="5" id="KW-0229">DNA integration</keyword>
<evidence type="ECO:0000256" key="10">
    <source>
        <dbReference type="SAM" id="MobiDB-lite"/>
    </source>
</evidence>
<dbReference type="GO" id="GO:0015074">
    <property type="term" value="P:DNA integration"/>
    <property type="evidence" value="ECO:0007669"/>
    <property type="project" value="UniProtKB-KW"/>
</dbReference>
<dbReference type="PANTHER" id="PTHR30349">
    <property type="entry name" value="PHAGE INTEGRASE-RELATED"/>
    <property type="match status" value="1"/>
</dbReference>